<protein>
    <submittedName>
        <fullName evidence="1">Uncharacterized protein</fullName>
    </submittedName>
</protein>
<evidence type="ECO:0000313" key="2">
    <source>
        <dbReference type="Proteomes" id="UP000029833"/>
    </source>
</evidence>
<accession>A0A0A0B7D9</accession>
<organism evidence="1 2">
    <name type="scientific">Cellulomonas cellasea DSM 20118</name>
    <dbReference type="NCBI Taxonomy" id="1408250"/>
    <lineage>
        <taxon>Bacteria</taxon>
        <taxon>Bacillati</taxon>
        <taxon>Actinomycetota</taxon>
        <taxon>Actinomycetes</taxon>
        <taxon>Micrococcales</taxon>
        <taxon>Cellulomonadaceae</taxon>
        <taxon>Cellulomonas</taxon>
    </lineage>
</organism>
<dbReference type="EMBL" id="AXNT01000088">
    <property type="protein sequence ID" value="KGM01714.1"/>
    <property type="molecule type" value="Genomic_DNA"/>
</dbReference>
<evidence type="ECO:0000313" key="1">
    <source>
        <dbReference type="EMBL" id="KGM01714.1"/>
    </source>
</evidence>
<dbReference type="Proteomes" id="UP000029833">
    <property type="component" value="Unassembled WGS sequence"/>
</dbReference>
<dbReference type="STRING" id="1408250.Q760_17885"/>
<dbReference type="AlphaFoldDB" id="A0A0A0B7D9"/>
<reference evidence="1 2" key="1">
    <citation type="submission" date="2013-10" db="EMBL/GenBank/DDBJ databases">
        <authorList>
            <person name="Wang G."/>
            <person name="Zhuang W."/>
        </authorList>
    </citation>
    <scope>NUCLEOTIDE SEQUENCE [LARGE SCALE GENOMIC DNA]</scope>
    <source>
        <strain evidence="1 2">DSM 20118</strain>
    </source>
</reference>
<comment type="caution">
    <text evidence="1">The sequence shown here is derived from an EMBL/GenBank/DDBJ whole genome shotgun (WGS) entry which is preliminary data.</text>
</comment>
<name>A0A0A0B7D9_9CELL</name>
<proteinExistence type="predicted"/>
<sequence>MEWADFRNPHRRDRDYTGLGPYTFDERQAVAAISELRRALVAHGT</sequence>
<keyword evidence="2" id="KW-1185">Reference proteome</keyword>
<gene>
    <name evidence="1" type="ORF">Q760_17885</name>
</gene>